<organism evidence="1 2">
    <name type="scientific">Zostera marina</name>
    <name type="common">Eelgrass</name>
    <dbReference type="NCBI Taxonomy" id="29655"/>
    <lineage>
        <taxon>Eukaryota</taxon>
        <taxon>Viridiplantae</taxon>
        <taxon>Streptophyta</taxon>
        <taxon>Embryophyta</taxon>
        <taxon>Tracheophyta</taxon>
        <taxon>Spermatophyta</taxon>
        <taxon>Magnoliopsida</taxon>
        <taxon>Liliopsida</taxon>
        <taxon>Zosteraceae</taxon>
        <taxon>Zostera</taxon>
    </lineage>
</organism>
<dbReference type="AlphaFoldDB" id="A0A0K9NZL5"/>
<evidence type="ECO:0000313" key="1">
    <source>
        <dbReference type="EMBL" id="KMZ62149.1"/>
    </source>
</evidence>
<dbReference type="Proteomes" id="UP000036987">
    <property type="component" value="Unassembled WGS sequence"/>
</dbReference>
<comment type="caution">
    <text evidence="1">The sequence shown here is derived from an EMBL/GenBank/DDBJ whole genome shotgun (WGS) entry which is preliminary data.</text>
</comment>
<dbReference type="Gene3D" id="3.80.10.10">
    <property type="entry name" value="Ribonuclease Inhibitor"/>
    <property type="match status" value="1"/>
</dbReference>
<gene>
    <name evidence="1" type="ORF">ZOSMA_48G00690</name>
</gene>
<evidence type="ECO:0000313" key="2">
    <source>
        <dbReference type="Proteomes" id="UP000036987"/>
    </source>
</evidence>
<dbReference type="EMBL" id="LFYR01001410">
    <property type="protein sequence ID" value="KMZ62149.1"/>
    <property type="molecule type" value="Genomic_DNA"/>
</dbReference>
<dbReference type="PANTHER" id="PTHR16134:SF36">
    <property type="entry name" value="TRANSPORT INHIBITOR RESPONSE 1-LIKE PROTEIN"/>
    <property type="match status" value="1"/>
</dbReference>
<dbReference type="STRING" id="29655.A0A0K9NZL5"/>
<reference evidence="2" key="1">
    <citation type="journal article" date="2016" name="Nature">
        <title>The genome of the seagrass Zostera marina reveals angiosperm adaptation to the sea.</title>
        <authorList>
            <person name="Olsen J.L."/>
            <person name="Rouze P."/>
            <person name="Verhelst B."/>
            <person name="Lin Y.-C."/>
            <person name="Bayer T."/>
            <person name="Collen J."/>
            <person name="Dattolo E."/>
            <person name="De Paoli E."/>
            <person name="Dittami S."/>
            <person name="Maumus F."/>
            <person name="Michel G."/>
            <person name="Kersting A."/>
            <person name="Lauritano C."/>
            <person name="Lohaus R."/>
            <person name="Toepel M."/>
            <person name="Tonon T."/>
            <person name="Vanneste K."/>
            <person name="Amirebrahimi M."/>
            <person name="Brakel J."/>
            <person name="Bostroem C."/>
            <person name="Chovatia M."/>
            <person name="Grimwood J."/>
            <person name="Jenkins J.W."/>
            <person name="Jueterbock A."/>
            <person name="Mraz A."/>
            <person name="Stam W.T."/>
            <person name="Tice H."/>
            <person name="Bornberg-Bauer E."/>
            <person name="Green P.J."/>
            <person name="Pearson G.A."/>
            <person name="Procaccini G."/>
            <person name="Duarte C.M."/>
            <person name="Schmutz J."/>
            <person name="Reusch T.B.H."/>
            <person name="Van de Peer Y."/>
        </authorList>
    </citation>
    <scope>NUCLEOTIDE SEQUENCE [LARGE SCALE GENOMIC DNA]</scope>
    <source>
        <strain evidence="2">cv. Finnish</strain>
    </source>
</reference>
<protein>
    <submittedName>
        <fullName evidence="1">Uncharacterized protein</fullName>
    </submittedName>
</protein>
<dbReference type="InterPro" id="IPR032675">
    <property type="entry name" value="LRR_dom_sf"/>
</dbReference>
<accession>A0A0K9NZL5</accession>
<dbReference type="GO" id="GO:0031146">
    <property type="term" value="P:SCF-dependent proteasomal ubiquitin-dependent protein catabolic process"/>
    <property type="evidence" value="ECO:0000318"/>
    <property type="project" value="GO_Central"/>
</dbReference>
<sequence>MAGKGEIGTRRRRSSSEAEYLPAIYPACANLTCLNFSFADITADQLKPIIRHCHNLQSFWVLDSVCDEGLIAVAMTCKDLRELRVFTIEPSEDTESLVTDVGLVAISEGCRKLHSILYFCQSMTTNAAVVTMSQNFPDLVVFRLCIMGRHRPTGSHHKGSHGRGFWSYSQQL</sequence>
<name>A0A0K9NZL5_ZOSMR</name>
<dbReference type="OrthoDB" id="550575at2759"/>
<proteinExistence type="predicted"/>
<dbReference type="SUPFAM" id="SSF52047">
    <property type="entry name" value="RNI-like"/>
    <property type="match status" value="1"/>
</dbReference>
<dbReference type="GO" id="GO:0019005">
    <property type="term" value="C:SCF ubiquitin ligase complex"/>
    <property type="evidence" value="ECO:0000318"/>
    <property type="project" value="GO_Central"/>
</dbReference>
<dbReference type="PANTHER" id="PTHR16134">
    <property type="entry name" value="F-BOX/TPR REPEAT PROTEIN POF3"/>
    <property type="match status" value="1"/>
</dbReference>
<keyword evidence="2" id="KW-1185">Reference proteome</keyword>